<evidence type="ECO:0000313" key="2">
    <source>
        <dbReference type="Proteomes" id="UP000325415"/>
    </source>
</evidence>
<organism evidence="1 2">
    <name type="scientific">Bifidobacterium tibiigranuli</name>
    <dbReference type="NCBI Taxonomy" id="2172043"/>
    <lineage>
        <taxon>Bacteria</taxon>
        <taxon>Bacillati</taxon>
        <taxon>Actinomycetota</taxon>
        <taxon>Actinomycetes</taxon>
        <taxon>Bifidobacteriales</taxon>
        <taxon>Bifidobacteriaceae</taxon>
        <taxon>Bifidobacterium</taxon>
    </lineage>
</organism>
<proteinExistence type="predicted"/>
<comment type="caution">
    <text evidence="1">The sequence shown here is derived from an EMBL/GenBank/DDBJ whole genome shotgun (WGS) entry which is preliminary data.</text>
</comment>
<evidence type="ECO:0000313" key="1">
    <source>
        <dbReference type="EMBL" id="KAE8129699.1"/>
    </source>
</evidence>
<dbReference type="AlphaFoldDB" id="A0A5N6RY05"/>
<dbReference type="Proteomes" id="UP000325415">
    <property type="component" value="Unassembled WGS sequence"/>
</dbReference>
<reference evidence="1 2" key="1">
    <citation type="submission" date="2018-04" db="EMBL/GenBank/DDBJ databases">
        <authorList>
            <person name="Eckel V.P."/>
            <person name="Vogel R.F."/>
        </authorList>
    </citation>
    <scope>NUCLEOTIDE SEQUENCE [LARGE SCALE GENOMIC DNA]</scope>
    <source>
        <strain evidence="2">TMW 2.1764</strain>
    </source>
</reference>
<accession>A0A5N6RY05</accession>
<evidence type="ECO:0008006" key="3">
    <source>
        <dbReference type="Google" id="ProtNLM"/>
    </source>
</evidence>
<name>A0A5N6RY05_9BIFI</name>
<sequence length="246" mass="27585">MNVCQHCHEPSAQPVCDTCLERFTTDLNSLVTGLPILRSLATKKYRVIGKQSGGGMRTVAPIPLNVGAWQLLQDITKYATSLMVALRLPYRRFDEETMLKGAMRQVPRLASRPDIEQIMDLAHQAVHKMVRQFTPPPEKTMIGSCPECGADVWCDDADVESGWTVCKCGATLKVRDVQQLRVLRLASCGARGTAAELCRFLKPCGVTIRRKTVSEWKRRGIITPVTVDQDGLPVYLLWDVWQVFTR</sequence>
<protein>
    <recommendedName>
        <fullName evidence="3">PhnA protein</fullName>
    </recommendedName>
</protein>
<keyword evidence="2" id="KW-1185">Reference proteome</keyword>
<dbReference type="EMBL" id="QDAG01000002">
    <property type="protein sequence ID" value="KAE8129699.1"/>
    <property type="molecule type" value="Genomic_DNA"/>
</dbReference>
<gene>
    <name evidence="1" type="ORF">DDE84_02560</name>
</gene>